<reference evidence="5 6" key="1">
    <citation type="submission" date="2019-10" db="EMBL/GenBank/DDBJ databases">
        <title>Whole genome shotgun sequence of Acrocarpospora pleiomorpha NBRC 16267.</title>
        <authorList>
            <person name="Ichikawa N."/>
            <person name="Kimura A."/>
            <person name="Kitahashi Y."/>
            <person name="Komaki H."/>
            <person name="Oguchi A."/>
        </authorList>
    </citation>
    <scope>NUCLEOTIDE SEQUENCE [LARGE SCALE GENOMIC DNA]</scope>
    <source>
        <strain evidence="5 6">NBRC 16267</strain>
    </source>
</reference>
<evidence type="ECO:0000313" key="5">
    <source>
        <dbReference type="EMBL" id="GES26294.1"/>
    </source>
</evidence>
<keyword evidence="3" id="KW-0732">Signal</keyword>
<keyword evidence="6" id="KW-1185">Reference proteome</keyword>
<keyword evidence="2" id="KW-0812">Transmembrane</keyword>
<dbReference type="InterPro" id="IPR036465">
    <property type="entry name" value="vWFA_dom_sf"/>
</dbReference>
<dbReference type="RefSeq" id="WP_344318141.1">
    <property type="nucleotide sequence ID" value="NZ_BAAAHM010000046.1"/>
</dbReference>
<feature type="signal peptide" evidence="3">
    <location>
        <begin position="1"/>
        <end position="25"/>
    </location>
</feature>
<dbReference type="SMART" id="SM00327">
    <property type="entry name" value="VWA"/>
    <property type="match status" value="1"/>
</dbReference>
<feature type="domain" description="VWFA" evidence="4">
    <location>
        <begin position="40"/>
        <end position="216"/>
    </location>
</feature>
<dbReference type="PROSITE" id="PS50234">
    <property type="entry name" value="VWFA"/>
    <property type="match status" value="1"/>
</dbReference>
<gene>
    <name evidence="5" type="ORF">Aple_091930</name>
</gene>
<feature type="transmembrane region" description="Helical" evidence="2">
    <location>
        <begin position="590"/>
        <end position="608"/>
    </location>
</feature>
<evidence type="ECO:0000259" key="4">
    <source>
        <dbReference type="PROSITE" id="PS50234"/>
    </source>
</evidence>
<dbReference type="EMBL" id="BLAF01000083">
    <property type="protein sequence ID" value="GES26294.1"/>
    <property type="molecule type" value="Genomic_DNA"/>
</dbReference>
<dbReference type="InterPro" id="IPR002035">
    <property type="entry name" value="VWF_A"/>
</dbReference>
<evidence type="ECO:0000256" key="1">
    <source>
        <dbReference type="SAM" id="MobiDB-lite"/>
    </source>
</evidence>
<dbReference type="AlphaFoldDB" id="A0A5M3XYT2"/>
<dbReference type="SUPFAM" id="SSF53300">
    <property type="entry name" value="vWA-like"/>
    <property type="match status" value="1"/>
</dbReference>
<keyword evidence="2" id="KW-1133">Transmembrane helix</keyword>
<evidence type="ECO:0000256" key="2">
    <source>
        <dbReference type="SAM" id="Phobius"/>
    </source>
</evidence>
<name>A0A5M3XYT2_9ACTN</name>
<sequence>MVVSSVSRRLAGLLLISVPFMTAVAAEAVPIPPIEVQPIDVVILVDESGSLSASAVSQERAAASLLAVGEFSSKSRVEVVGFGSKNTPDQDALDMVCPLTPLGSREDREAILNCVQELHPRTAAEGNDTDHAAALGRALATLRDSGDDQRQKIVFLLTDGILDVQRSLNYGDSPAVRQAAAEDYIQAHLTEATKLGIQVWPLGFGKADPAQLRGFAVGKPCNNMGDSKPRAQLIKDEREVFAAMVRAYAAARCAGSEVAESQTVPSGGSREYQLRIPVIATDASITVSKRNPRFKVTYIDPNGKTVPKSGEFDGSTFQVNGEDTPVEGLQIRLPRPGTWKVRVEAAQDAKPEEVVAAVTWQGAVHSSITLDSPNPDPGKEVVVRSRLQTRKGVVVADDDLSALRFSVDMTGDGVPGTVHAELNDSGAGPDRKAGDGEFAGALTIPPGASGALEFVGIVDATGVQGDRIPYQTTVAKPGEQVRTVVDIPQQTIAPGDDATGTVTVSNETGKPISATLVLEELREGDHIEVVDPDVRLAVGQSSTDVTLTLAADSAEGDVPGVLILRDAADPAKVYGQGFLKLRVAQPPSPVPWILAALTLLAVITATYLTGRIRAARVRGDVQDLTLVLYQGDREMGPWRAPIGRNRRLTFVIRDTHTDHPYLDRPNQGDLTYEVVRAGRGAGLVLRGPGGEQYPVRPGVPQAVGDGVAIAVRDGRLDRRPEPAPGAYGSDPFDQPSHYSNDPLM</sequence>
<proteinExistence type="predicted"/>
<evidence type="ECO:0000313" key="6">
    <source>
        <dbReference type="Proteomes" id="UP000377595"/>
    </source>
</evidence>
<dbReference type="Pfam" id="PF00092">
    <property type="entry name" value="VWA"/>
    <property type="match status" value="1"/>
</dbReference>
<feature type="region of interest" description="Disordered" evidence="1">
    <location>
        <begin position="713"/>
        <end position="744"/>
    </location>
</feature>
<dbReference type="Proteomes" id="UP000377595">
    <property type="component" value="Unassembled WGS sequence"/>
</dbReference>
<organism evidence="5 6">
    <name type="scientific">Acrocarpospora pleiomorpha</name>
    <dbReference type="NCBI Taxonomy" id="90975"/>
    <lineage>
        <taxon>Bacteria</taxon>
        <taxon>Bacillati</taxon>
        <taxon>Actinomycetota</taxon>
        <taxon>Actinomycetes</taxon>
        <taxon>Streptosporangiales</taxon>
        <taxon>Streptosporangiaceae</taxon>
        <taxon>Acrocarpospora</taxon>
    </lineage>
</organism>
<dbReference type="CDD" id="cd00198">
    <property type="entry name" value="vWFA"/>
    <property type="match status" value="1"/>
</dbReference>
<accession>A0A5M3XYT2</accession>
<dbReference type="Gene3D" id="3.40.50.410">
    <property type="entry name" value="von Willebrand factor, type A domain"/>
    <property type="match status" value="1"/>
</dbReference>
<evidence type="ECO:0000256" key="3">
    <source>
        <dbReference type="SAM" id="SignalP"/>
    </source>
</evidence>
<feature type="chain" id="PRO_5024341805" description="VWFA domain-containing protein" evidence="3">
    <location>
        <begin position="26"/>
        <end position="744"/>
    </location>
</feature>
<comment type="caution">
    <text evidence="5">The sequence shown here is derived from an EMBL/GenBank/DDBJ whole genome shotgun (WGS) entry which is preliminary data.</text>
</comment>
<keyword evidence="2" id="KW-0472">Membrane</keyword>
<protein>
    <recommendedName>
        <fullName evidence="4">VWFA domain-containing protein</fullName>
    </recommendedName>
</protein>